<dbReference type="InterPro" id="IPR000281">
    <property type="entry name" value="HTH_RpiR"/>
</dbReference>
<keyword evidence="7" id="KW-1185">Reference proteome</keyword>
<name>A0ABX7VTY8_9BACI</name>
<dbReference type="PANTHER" id="PTHR30514">
    <property type="entry name" value="GLUCOKINASE"/>
    <property type="match status" value="1"/>
</dbReference>
<keyword evidence="2" id="KW-0238">DNA-binding</keyword>
<dbReference type="InterPro" id="IPR047640">
    <property type="entry name" value="RpiR-like"/>
</dbReference>
<dbReference type="InterPro" id="IPR036388">
    <property type="entry name" value="WH-like_DNA-bd_sf"/>
</dbReference>
<dbReference type="PROSITE" id="PS51071">
    <property type="entry name" value="HTH_RPIR"/>
    <property type="match status" value="1"/>
</dbReference>
<evidence type="ECO:0000256" key="2">
    <source>
        <dbReference type="ARBA" id="ARBA00023125"/>
    </source>
</evidence>
<keyword evidence="1" id="KW-0805">Transcription regulation</keyword>
<feature type="domain" description="SIS" evidence="5">
    <location>
        <begin position="124"/>
        <end position="264"/>
    </location>
</feature>
<dbReference type="PANTHER" id="PTHR30514:SF1">
    <property type="entry name" value="HTH-TYPE TRANSCRIPTIONAL REGULATOR HEXR-RELATED"/>
    <property type="match status" value="1"/>
</dbReference>
<evidence type="ECO:0000259" key="5">
    <source>
        <dbReference type="PROSITE" id="PS51464"/>
    </source>
</evidence>
<keyword evidence="3" id="KW-0804">Transcription</keyword>
<dbReference type="PROSITE" id="PS51464">
    <property type="entry name" value="SIS"/>
    <property type="match status" value="1"/>
</dbReference>
<feature type="domain" description="HTH rpiR-type" evidence="4">
    <location>
        <begin position="2"/>
        <end position="78"/>
    </location>
</feature>
<dbReference type="Gene3D" id="3.40.50.10490">
    <property type="entry name" value="Glucose-6-phosphate isomerase like protein, domain 1"/>
    <property type="match status" value="1"/>
</dbReference>
<evidence type="ECO:0000256" key="1">
    <source>
        <dbReference type="ARBA" id="ARBA00023015"/>
    </source>
</evidence>
<dbReference type="InterPro" id="IPR001347">
    <property type="entry name" value="SIS_dom"/>
</dbReference>
<dbReference type="InterPro" id="IPR009057">
    <property type="entry name" value="Homeodomain-like_sf"/>
</dbReference>
<gene>
    <name evidence="6" type="ORF">ERJ70_14655</name>
</gene>
<dbReference type="Proteomes" id="UP000665043">
    <property type="component" value="Chromosome"/>
</dbReference>
<dbReference type="CDD" id="cd05013">
    <property type="entry name" value="SIS_RpiR"/>
    <property type="match status" value="1"/>
</dbReference>
<organism evidence="6 7">
    <name type="scientific">Sediminibacillus dalangtanensis</name>
    <dbReference type="NCBI Taxonomy" id="2729421"/>
    <lineage>
        <taxon>Bacteria</taxon>
        <taxon>Bacillati</taxon>
        <taxon>Bacillota</taxon>
        <taxon>Bacilli</taxon>
        <taxon>Bacillales</taxon>
        <taxon>Bacillaceae</taxon>
        <taxon>Sediminibacillus</taxon>
    </lineage>
</organism>
<evidence type="ECO:0000256" key="3">
    <source>
        <dbReference type="ARBA" id="ARBA00023163"/>
    </source>
</evidence>
<dbReference type="Gene3D" id="1.10.10.10">
    <property type="entry name" value="Winged helix-like DNA-binding domain superfamily/Winged helix DNA-binding domain"/>
    <property type="match status" value="1"/>
</dbReference>
<evidence type="ECO:0000259" key="4">
    <source>
        <dbReference type="PROSITE" id="PS51071"/>
    </source>
</evidence>
<dbReference type="Pfam" id="PF01418">
    <property type="entry name" value="HTH_6"/>
    <property type="match status" value="1"/>
</dbReference>
<accession>A0ABX7VTY8</accession>
<protein>
    <submittedName>
        <fullName evidence="6">SIS domain-containing protein</fullName>
    </submittedName>
</protein>
<sequence>MNDGLERIRQGLTTLKPSERKVAQYILKDPDKILAMPIAQLSKGCEASEATIIRMCRSLQFNGFRELKLSISASVNKRGSQQERYQDISTSASIKEIIEVVSSNNLQSIEDTLSVLNENSMEVAVTMLENARKILVVGVGASAIVAQDFEQKCKRINKWCEALTDSHAQLTSAVHLTKEDVVLAVSYSGETKEIVDTIKIARQNKASVISITSYGNNEVQGLSNVNLFASNLEQSIRSGATASRIAQLNIVDILFTGLASKNYQESIGFLDKTRNIIQNRF</sequence>
<dbReference type="EMBL" id="CP046956">
    <property type="protein sequence ID" value="QTN00428.1"/>
    <property type="molecule type" value="Genomic_DNA"/>
</dbReference>
<dbReference type="InterPro" id="IPR035472">
    <property type="entry name" value="RpiR-like_SIS"/>
</dbReference>
<dbReference type="RefSeq" id="WP_209365564.1">
    <property type="nucleotide sequence ID" value="NZ_CP046956.1"/>
</dbReference>
<proteinExistence type="predicted"/>
<dbReference type="Pfam" id="PF01380">
    <property type="entry name" value="SIS"/>
    <property type="match status" value="1"/>
</dbReference>
<evidence type="ECO:0000313" key="7">
    <source>
        <dbReference type="Proteomes" id="UP000665043"/>
    </source>
</evidence>
<reference evidence="6 7" key="1">
    <citation type="submission" date="2019-12" db="EMBL/GenBank/DDBJ databases">
        <title>The whole genome sequencing of a strain isolated from a Mars analog, Dalangtan Playa.</title>
        <authorList>
            <person name="Huang T."/>
        </authorList>
    </citation>
    <scope>NUCLEOTIDE SEQUENCE [LARGE SCALE GENOMIC DNA]</scope>
    <source>
        <strain evidence="6 7">DP4-553-S</strain>
    </source>
</reference>
<dbReference type="SUPFAM" id="SSF46689">
    <property type="entry name" value="Homeodomain-like"/>
    <property type="match status" value="1"/>
</dbReference>
<dbReference type="SUPFAM" id="SSF53697">
    <property type="entry name" value="SIS domain"/>
    <property type="match status" value="1"/>
</dbReference>
<dbReference type="InterPro" id="IPR046348">
    <property type="entry name" value="SIS_dom_sf"/>
</dbReference>
<evidence type="ECO:0000313" key="6">
    <source>
        <dbReference type="EMBL" id="QTN00428.1"/>
    </source>
</evidence>